<evidence type="ECO:0000313" key="3">
    <source>
        <dbReference type="Proteomes" id="UP000640335"/>
    </source>
</evidence>
<sequence>MRSYIDQIENEIELQVLKNDNLAIIRVEGFDSPVIYKEICSYFKNTTLVDLHAKLSKEKYEEFKNENNHLYYNALEFLEKNNYIDLDGAMTRWRNNSTEVENGDKKTLVLLMGTEVVPDKGGLADFYKISPEIILDIIKKDYSIWFRDILAENGIDKKYLKSLNTMFTTLFKNVNTDLIKLSNLVDYLEKLELLTIDDIIQEICMRLDKDWGIPSISTEKKVPKANNLLKGKLKSAEIIDKSFKFITRIQFKKGTTKSAYSKLIQKIDKYAEEKNIDIQDKFPIDTQIFNNYEEFKENLLDFIEGKNYLELRNKFLKIDFSLIDDILNFKLPNEPTIAKDKTNKVFGEPIEAYITMISELILEYKKEYREMPESLEIRVSSIKLSNCSTDEEKDHLYSLICMCLGGIIEYLQISEGIIAENIDISYINNLDPFNKETINNGLIDVPITKSSNINELSKITFDIRVRGEEKARKKEYVYCFSPVDSWIVDFIILNNSNLLDIDYSTVKVPLYIEASNLSDYFNCESDEEFFMKLYKISTQVYDGEYQITIGSELENDEINNEFGNLIYEYKKLLNIISNNGYYYTLINDNCNKRVFMRYASLLKVARDNYDNLTSTQRESLFLLLNMFLIGEKNFNEFRSNKCNSILIPAYHPVMLEKMYYKVEYLKKSLEEVISFINIDKVNNEKKLNKILSYNYRMCSITSGLDVYCFNGNRLITSEKIHGRYAIYAIDNSAYNLISDKSYDTNFVEDSEIDKKELIKRTHKSNIITQNIVDYLKTFPARVDGINILFVNPDDMQHIVAGVHDAVEQLKDKISTVNINIRIVVPKNRVGGSDYVKFWLDNCFEDDGNTNISTCINYIDFESSKLQNQLTKIIDFEDLTYIYKVLNESEIEFVKVNNESIYEECKYPAVYTPMPISVTQETRGVDISQRQFITSNEHLQLTHKYMRPNEIESMYRVVKKLQVVEKKRELVDYIHEKSNWVICLDETIDKNLLNTDKSKIIGFSTGQGVFGELNTTVSARADILLDVQMKLKNKLMYKFTKWLPEIADKAANNCIDISKDLDGSKMLKALNPHDYEIHNYLAYVLTMQSIHMNNDDNRYVIRTLINLDNYMHWFDNNISVEVNRESKLRPDFLVLEVEKNNELFDKEIPLKIKATVIECKMAKESKAYIEEAKKQIIEGIKVLAQNFSQFNKSVNRRYWYNQLYRALIFSKIKISDNEPGYDVLIDKISNIYEAKFEIEWNGKVYAYWIDRNDDKFNLEEIKEREDIEFNLNKLEVYTGGQLFIQKLLLPKESRKIDLEFSEDVEINQEKSQFALEVLEVNIDEFDDIVSDIKDGGEDEVYTEPIDENKDTEGAILSSVVKNNYTDNNKNSYEISKDNKLTQVVSDDFENIKEEQKSDIRFLLGEDIRTKEKIYWEYKHKQLNNRHLLINGNSGSGKTYCIQTLILEATRNNISTIVFDYTDGFTRNKLSPLLLESLGDKFEERYVKYQKFPINPFKRGKVTFNGQEFNEPDVDVANRIASSFKNVYNFGPQQRNTIYSAVLDGIKEYGDNMTLKLLEEKLEEIGDNTANTVISKIRPLVDYDPFQQDSSFSWENIISKNGEMYVIQLSGFDREIQVILTDLILWDIWSYAVRNGSEEVPIPLVLDEAQNLSHGENTPSGKILAEGRKFGISGWYATQFMKGRLDSGEIGNLQQAAQKLYFSPPEESIVEVSKYIDISSDGSKMWAEKLSKLTKGYCVTTGYKAKENKIDKYEPKIIKITSLEDRIND</sequence>
<dbReference type="GO" id="GO:0005524">
    <property type="term" value="F:ATP binding"/>
    <property type="evidence" value="ECO:0007669"/>
    <property type="project" value="UniProtKB-KW"/>
</dbReference>
<accession>A0ABR8Q2D2</accession>
<evidence type="ECO:0000313" key="2">
    <source>
        <dbReference type="EMBL" id="MBD7914578.1"/>
    </source>
</evidence>
<organism evidence="2 3">
    <name type="scientific">Clostridium gallinarum</name>
    <dbReference type="NCBI Taxonomy" id="2762246"/>
    <lineage>
        <taxon>Bacteria</taxon>
        <taxon>Bacillati</taxon>
        <taxon>Bacillota</taxon>
        <taxon>Clostridia</taxon>
        <taxon>Eubacteriales</taxon>
        <taxon>Clostridiaceae</taxon>
        <taxon>Clostridium</taxon>
    </lineage>
</organism>
<keyword evidence="2" id="KW-0547">Nucleotide-binding</keyword>
<name>A0ABR8Q2D2_9CLOT</name>
<dbReference type="InterPro" id="IPR051162">
    <property type="entry name" value="T4SS_component"/>
</dbReference>
<dbReference type="InterPro" id="IPR027417">
    <property type="entry name" value="P-loop_NTPase"/>
</dbReference>
<keyword evidence="2" id="KW-0067">ATP-binding</keyword>
<dbReference type="EMBL" id="JACSQZ010000013">
    <property type="protein sequence ID" value="MBD7914578.1"/>
    <property type="molecule type" value="Genomic_DNA"/>
</dbReference>
<proteinExistence type="predicted"/>
<evidence type="ECO:0000259" key="1">
    <source>
        <dbReference type="Pfam" id="PF01935"/>
    </source>
</evidence>
<reference evidence="2 3" key="1">
    <citation type="submission" date="2020-08" db="EMBL/GenBank/DDBJ databases">
        <title>A Genomic Blueprint of the Chicken Gut Microbiome.</title>
        <authorList>
            <person name="Gilroy R."/>
            <person name="Ravi A."/>
            <person name="Getino M."/>
            <person name="Pursley I."/>
            <person name="Horton D.L."/>
            <person name="Alikhan N.-F."/>
            <person name="Baker D."/>
            <person name="Gharbi K."/>
            <person name="Hall N."/>
            <person name="Watson M."/>
            <person name="Adriaenssens E.M."/>
            <person name="Foster-Nyarko E."/>
            <person name="Jarju S."/>
            <person name="Secka A."/>
            <person name="Antonio M."/>
            <person name="Oren A."/>
            <person name="Chaudhuri R."/>
            <person name="La Ragione R.M."/>
            <person name="Hildebrand F."/>
            <person name="Pallen M.J."/>
        </authorList>
    </citation>
    <scope>NUCLEOTIDE SEQUENCE [LARGE SCALE GENOMIC DNA]</scope>
    <source>
        <strain evidence="2 3">Sa3CUN1</strain>
    </source>
</reference>
<dbReference type="Gene3D" id="3.40.50.300">
    <property type="entry name" value="P-loop containing nucleotide triphosphate hydrolases"/>
    <property type="match status" value="2"/>
</dbReference>
<feature type="domain" description="Helicase HerA central" evidence="1">
    <location>
        <begin position="1420"/>
        <end position="1623"/>
    </location>
</feature>
<gene>
    <name evidence="2" type="ORF">H9660_05420</name>
</gene>
<comment type="caution">
    <text evidence="2">The sequence shown here is derived from an EMBL/GenBank/DDBJ whole genome shotgun (WGS) entry which is preliminary data.</text>
</comment>
<dbReference type="Proteomes" id="UP000640335">
    <property type="component" value="Unassembled WGS sequence"/>
</dbReference>
<keyword evidence="3" id="KW-1185">Reference proteome</keyword>
<dbReference type="Pfam" id="PF01935">
    <property type="entry name" value="DUF87"/>
    <property type="match status" value="1"/>
</dbReference>
<dbReference type="SUPFAM" id="SSF52540">
    <property type="entry name" value="P-loop containing nucleoside triphosphate hydrolases"/>
    <property type="match status" value="1"/>
</dbReference>
<dbReference type="RefSeq" id="WP_191749330.1">
    <property type="nucleotide sequence ID" value="NZ_JACSQZ010000013.1"/>
</dbReference>
<dbReference type="PANTHER" id="PTHR30121:SF6">
    <property type="entry name" value="SLR6007 PROTEIN"/>
    <property type="match status" value="1"/>
</dbReference>
<dbReference type="InterPro" id="IPR002789">
    <property type="entry name" value="HerA_central"/>
</dbReference>
<dbReference type="PANTHER" id="PTHR30121">
    <property type="entry name" value="UNCHARACTERIZED PROTEIN YJGR-RELATED"/>
    <property type="match status" value="1"/>
</dbReference>
<protein>
    <submittedName>
        <fullName evidence="2">ATP-binding protein</fullName>
    </submittedName>
</protein>